<dbReference type="GO" id="GO:0016020">
    <property type="term" value="C:membrane"/>
    <property type="evidence" value="ECO:0007669"/>
    <property type="project" value="UniProtKB-SubCell"/>
</dbReference>
<dbReference type="Gene3D" id="3.80.10.10">
    <property type="entry name" value="Ribonuclease Inhibitor"/>
    <property type="match status" value="5"/>
</dbReference>
<evidence type="ECO:0000256" key="5">
    <source>
        <dbReference type="ARBA" id="ARBA00022989"/>
    </source>
</evidence>
<dbReference type="InterPro" id="IPR003591">
    <property type="entry name" value="Leu-rich_rpt_typical-subtyp"/>
</dbReference>
<accession>A0ABD3AGB2</accession>
<dbReference type="Pfam" id="PF13855">
    <property type="entry name" value="LRR_8"/>
    <property type="match status" value="4"/>
</dbReference>
<protein>
    <recommendedName>
        <fullName evidence="8">Leucine-rich repeat-containing N-terminal plant-type domain-containing protein</fullName>
    </recommendedName>
</protein>
<reference evidence="9 10" key="1">
    <citation type="submission" date="2024-11" db="EMBL/GenBank/DDBJ databases">
        <title>A near-complete genome assembly of Cinchona calisaya.</title>
        <authorList>
            <person name="Lian D.C."/>
            <person name="Zhao X.W."/>
            <person name="Wei L."/>
        </authorList>
    </citation>
    <scope>NUCLEOTIDE SEQUENCE [LARGE SCALE GENOMIC DNA]</scope>
    <source>
        <tissue evidence="9">Nenye</tissue>
    </source>
</reference>
<dbReference type="PANTHER" id="PTHR48065:SF5">
    <property type="entry name" value="RECEPTOR-LIKE PROTEIN CF-9 HOMOLOG"/>
    <property type="match status" value="1"/>
</dbReference>
<feature type="domain" description="Leucine-rich repeat-containing N-terminal plant-type" evidence="8">
    <location>
        <begin position="41"/>
        <end position="90"/>
    </location>
</feature>
<dbReference type="GO" id="GO:0006952">
    <property type="term" value="P:defense response"/>
    <property type="evidence" value="ECO:0007669"/>
    <property type="project" value="UniProtKB-ARBA"/>
</dbReference>
<dbReference type="InterPro" id="IPR001611">
    <property type="entry name" value="Leu-rich_rpt"/>
</dbReference>
<evidence type="ECO:0000256" key="1">
    <source>
        <dbReference type="ARBA" id="ARBA00004167"/>
    </source>
</evidence>
<dbReference type="FunFam" id="3.80.10.10:FF:000383">
    <property type="entry name" value="Leucine-rich repeat receptor protein kinase EMS1"/>
    <property type="match status" value="1"/>
</dbReference>
<dbReference type="GO" id="GO:0051707">
    <property type="term" value="P:response to other organism"/>
    <property type="evidence" value="ECO:0007669"/>
    <property type="project" value="UniProtKB-ARBA"/>
</dbReference>
<evidence type="ECO:0000313" key="10">
    <source>
        <dbReference type="Proteomes" id="UP001630127"/>
    </source>
</evidence>
<name>A0ABD3AGB2_9GENT</name>
<sequence>MFVNQTTMEIKLIWLYTLIFQLLILQYGVAFPFYARHLCHHDDGRALLQFMELFHINGSNLISSLCDYSYPKTTSWNENTDCCTWDGVTCHKVTGHVIGLDLRCSQLQGAISPNSSLFSLSQLQKLNLAYNDFMHSQISCEFGGLTKLTHLDLSGSNFDGKIASEISHLSKLVLLDLSPLVLLDLSPFISLHFAEHDFHMILKNLTQISVLCLHAVNISSNFPKNLSSSLTYLNLQGTHIRGRLPNDVFQLPKMQVLALGGNSYLTGSFPKFNCSSKFPLLQQLELSSTNFTGQIPESIGCLKSIKFLTFQSSQLCGHLPSNLSKLVQLKKLDLSSNKLEGKIPDLFTNLQHLIYLSLSDNNLDGFFPPSIANLTELKGLDLGSNSMTGHLPSNATGLQKLSFLLLSNNSFSGTIPSWLFRDPKLGLLSNNLGNRFTGGIMDAFQLVLKYFIKGQMIDLSNNKLDGPIPMSSISTLQNLVGLDLSSNNLSGIVEPNMFSNLKKLALLSLSNNRLMWRTDNNVSLSFPNLWELRLSSCGLSEFPDFLKNSKDLGFLELSNNNIHQIPSWFTSMPWDSLIYLNLSYNSLSSLVPLRWKSLNILDFRFNQLQGPLPLSICNLEELVILDLSNNKFTGAIPKCFGNFSSELEVLDLTNNGLQGSIEVSFSRQSSLKHLGLSGNFLEGSLPESLPNCEQLEVLDVGNNNMNGTFPTWLKNLKEIKVLILKSNQFFGPVGIFKAKNSFMNLQIFDLSNNKFTGVLPTRILENLRSMMSRNKNETVALYMGLYSDNADYQDSISITMKGQEIEFTRILTTLNTIDLSSNNFSGKIPEVIGNLTALKLLNLSHNRLSGHIPSTIGNLSSLETLDLSSNQIEGEIPRQLTSLTSLEVLNLSQNRLVGRIPLSPQFTTFSNDSYQGNLGLCGFPLTKNCRETDQVPPLQEEDSDNFLGGFTWKPVIVGYCCGIVLGVAVGTLMFLTGKPEQLVRFIEEEIYHCVRFLCWKNQVYRRFRKPKRRCHKDKGTTHK</sequence>
<dbReference type="PROSITE" id="PS51450">
    <property type="entry name" value="LRR"/>
    <property type="match status" value="3"/>
</dbReference>
<dbReference type="FunFam" id="3.80.10.10:FF:000095">
    <property type="entry name" value="LRR receptor-like serine/threonine-protein kinase GSO1"/>
    <property type="match status" value="2"/>
</dbReference>
<organism evidence="9 10">
    <name type="scientific">Cinchona calisaya</name>
    <dbReference type="NCBI Taxonomy" id="153742"/>
    <lineage>
        <taxon>Eukaryota</taxon>
        <taxon>Viridiplantae</taxon>
        <taxon>Streptophyta</taxon>
        <taxon>Embryophyta</taxon>
        <taxon>Tracheophyta</taxon>
        <taxon>Spermatophyta</taxon>
        <taxon>Magnoliopsida</taxon>
        <taxon>eudicotyledons</taxon>
        <taxon>Gunneridae</taxon>
        <taxon>Pentapetalae</taxon>
        <taxon>asterids</taxon>
        <taxon>lamiids</taxon>
        <taxon>Gentianales</taxon>
        <taxon>Rubiaceae</taxon>
        <taxon>Cinchonoideae</taxon>
        <taxon>Cinchoneae</taxon>
        <taxon>Cinchona</taxon>
    </lineage>
</organism>
<dbReference type="PRINTS" id="PR00019">
    <property type="entry name" value="LEURICHRPT"/>
</dbReference>
<dbReference type="Proteomes" id="UP001630127">
    <property type="component" value="Unassembled WGS sequence"/>
</dbReference>
<gene>
    <name evidence="9" type="ORF">ACH5RR_009531</name>
</gene>
<comment type="caution">
    <text evidence="9">The sequence shown here is derived from an EMBL/GenBank/DDBJ whole genome shotgun (WGS) entry which is preliminary data.</text>
</comment>
<dbReference type="PANTHER" id="PTHR48065">
    <property type="entry name" value="OS10G0469600 PROTEIN"/>
    <property type="match status" value="1"/>
</dbReference>
<dbReference type="SMART" id="SM00369">
    <property type="entry name" value="LRR_TYP"/>
    <property type="match status" value="13"/>
</dbReference>
<dbReference type="Pfam" id="PF08263">
    <property type="entry name" value="LRRNT_2"/>
    <property type="match status" value="1"/>
</dbReference>
<evidence type="ECO:0000259" key="8">
    <source>
        <dbReference type="Pfam" id="PF08263"/>
    </source>
</evidence>
<dbReference type="InterPro" id="IPR013210">
    <property type="entry name" value="LRR_N_plant-typ"/>
</dbReference>
<evidence type="ECO:0000256" key="2">
    <source>
        <dbReference type="ARBA" id="ARBA00022614"/>
    </source>
</evidence>
<keyword evidence="3 7" id="KW-0812">Transmembrane</keyword>
<keyword evidence="10" id="KW-1185">Reference proteome</keyword>
<feature type="transmembrane region" description="Helical" evidence="7">
    <location>
        <begin position="12"/>
        <end position="35"/>
    </location>
</feature>
<evidence type="ECO:0000256" key="3">
    <source>
        <dbReference type="ARBA" id="ARBA00022692"/>
    </source>
</evidence>
<feature type="transmembrane region" description="Helical" evidence="7">
    <location>
        <begin position="956"/>
        <end position="975"/>
    </location>
</feature>
<dbReference type="SMART" id="SM00365">
    <property type="entry name" value="LRR_SD22"/>
    <property type="match status" value="10"/>
</dbReference>
<dbReference type="InterPro" id="IPR032675">
    <property type="entry name" value="LRR_dom_sf"/>
</dbReference>
<keyword evidence="5 7" id="KW-1133">Transmembrane helix</keyword>
<dbReference type="SUPFAM" id="SSF52047">
    <property type="entry name" value="RNI-like"/>
    <property type="match status" value="2"/>
</dbReference>
<evidence type="ECO:0000256" key="4">
    <source>
        <dbReference type="ARBA" id="ARBA00022737"/>
    </source>
</evidence>
<dbReference type="SUPFAM" id="SSF52058">
    <property type="entry name" value="L domain-like"/>
    <property type="match status" value="1"/>
</dbReference>
<comment type="subcellular location">
    <subcellularLocation>
        <location evidence="1">Membrane</location>
        <topology evidence="1">Single-pass membrane protein</topology>
    </subcellularLocation>
</comment>
<keyword evidence="2" id="KW-0433">Leucine-rich repeat</keyword>
<dbReference type="AlphaFoldDB" id="A0ABD3AGB2"/>
<evidence type="ECO:0000256" key="7">
    <source>
        <dbReference type="SAM" id="Phobius"/>
    </source>
</evidence>
<keyword evidence="4" id="KW-0677">Repeat</keyword>
<proteinExistence type="predicted"/>
<dbReference type="Pfam" id="PF00560">
    <property type="entry name" value="LRR_1"/>
    <property type="match status" value="7"/>
</dbReference>
<evidence type="ECO:0000256" key="6">
    <source>
        <dbReference type="ARBA" id="ARBA00023136"/>
    </source>
</evidence>
<evidence type="ECO:0000313" key="9">
    <source>
        <dbReference type="EMBL" id="KAL3530209.1"/>
    </source>
</evidence>
<dbReference type="EMBL" id="JBJUIK010000004">
    <property type="protein sequence ID" value="KAL3530209.1"/>
    <property type="molecule type" value="Genomic_DNA"/>
</dbReference>
<keyword evidence="6 7" id="KW-0472">Membrane</keyword>